<evidence type="ECO:0000256" key="1">
    <source>
        <dbReference type="SAM" id="Phobius"/>
    </source>
</evidence>
<keyword evidence="1" id="KW-0472">Membrane</keyword>
<dbReference type="Proteomes" id="UP000199607">
    <property type="component" value="Unassembled WGS sequence"/>
</dbReference>
<dbReference type="STRING" id="553466.SAMN04487950_1329"/>
<keyword evidence="1" id="KW-0812">Transmembrane</keyword>
<evidence type="ECO:0000313" key="2">
    <source>
        <dbReference type="EMBL" id="SFK83217.1"/>
    </source>
</evidence>
<dbReference type="EMBL" id="FOTC01000001">
    <property type="protein sequence ID" value="SFK83217.1"/>
    <property type="molecule type" value="Genomic_DNA"/>
</dbReference>
<accession>A0A1I4CSK3</accession>
<feature type="transmembrane region" description="Helical" evidence="1">
    <location>
        <begin position="106"/>
        <end position="126"/>
    </location>
</feature>
<evidence type="ECO:0000313" key="3">
    <source>
        <dbReference type="Proteomes" id="UP000199607"/>
    </source>
</evidence>
<dbReference type="AlphaFoldDB" id="A0A1I4CSK3"/>
<dbReference type="RefSeq" id="WP_089867301.1">
    <property type="nucleotide sequence ID" value="NZ_FOTC01000001.1"/>
</dbReference>
<gene>
    <name evidence="2" type="ORF">SAMN04487950_1329</name>
</gene>
<name>A0A1I4CSK3_9EURY</name>
<keyword evidence="1" id="KW-1133">Transmembrane helix</keyword>
<organism evidence="2 3">
    <name type="scientific">Halogranum rubrum</name>
    <dbReference type="NCBI Taxonomy" id="553466"/>
    <lineage>
        <taxon>Archaea</taxon>
        <taxon>Methanobacteriati</taxon>
        <taxon>Methanobacteriota</taxon>
        <taxon>Stenosarchaea group</taxon>
        <taxon>Halobacteria</taxon>
        <taxon>Halobacteriales</taxon>
        <taxon>Haloferacaceae</taxon>
    </lineage>
</organism>
<protein>
    <submittedName>
        <fullName evidence="2">Uncharacterized protein</fullName>
    </submittedName>
</protein>
<keyword evidence="3" id="KW-1185">Reference proteome</keyword>
<sequence length="127" mass="13769">MPSREATETTETRHAETAHGPIEYETVRCANCRHEMQTDDVIPVGVGLRETDDLFLGEQTRDAYTADEVVHLCSYCAESTFGYDGPASGFDRLTATATSLSPTERAVLLFGAAALVALLALDLLVFL</sequence>
<reference evidence="3" key="1">
    <citation type="submission" date="2016-10" db="EMBL/GenBank/DDBJ databases">
        <authorList>
            <person name="Varghese N."/>
            <person name="Submissions S."/>
        </authorList>
    </citation>
    <scope>NUCLEOTIDE SEQUENCE [LARGE SCALE GENOMIC DNA]</scope>
    <source>
        <strain evidence="3">CGMCC 1.7738</strain>
    </source>
</reference>
<proteinExistence type="predicted"/>